<evidence type="ECO:0000313" key="3">
    <source>
        <dbReference type="EMBL" id="MBA9018567.1"/>
    </source>
</evidence>
<dbReference type="RefSeq" id="WP_182573415.1">
    <property type="nucleotide sequence ID" value="NZ_JACJHY010000002.1"/>
</dbReference>
<dbReference type="Proteomes" id="UP000587524">
    <property type="component" value="Unassembled WGS sequence"/>
</dbReference>
<comment type="caution">
    <text evidence="3">The sequence shown here is derived from an EMBL/GenBank/DDBJ whole genome shotgun (WGS) entry which is preliminary data.</text>
</comment>
<proteinExistence type="predicted"/>
<feature type="domain" description="Large polyvalent protein associated" evidence="2">
    <location>
        <begin position="25"/>
        <end position="122"/>
    </location>
</feature>
<evidence type="ECO:0000259" key="2">
    <source>
        <dbReference type="Pfam" id="PF18834"/>
    </source>
</evidence>
<dbReference type="EMBL" id="JACJHZ010000002">
    <property type="protein sequence ID" value="MBA9018567.1"/>
    <property type="molecule type" value="Genomic_DNA"/>
</dbReference>
<name>A0ABR6C1G5_9HYPH</name>
<accession>A0ABR6C1G5</accession>
<dbReference type="Pfam" id="PF18834">
    <property type="entry name" value="LPD22"/>
    <property type="match status" value="1"/>
</dbReference>
<dbReference type="InterPro" id="IPR040738">
    <property type="entry name" value="LPD22"/>
</dbReference>
<keyword evidence="1" id="KW-0175">Coiled coil</keyword>
<sequence length="2106" mass="230206">MDTLADYDAWKSKQQQATAAAAGIVLDTINVKPDEIAGDLQLAQEYARTTGRPTPPLPLVQENRSIFQQQIERKRNSSILSSSPMLAEWLRKPENSALARDDLEGLSLWEIIGSNIKEAGKAVPGGAVSSLGTAMEGAGQILTPRDPSDRAPLAQSIAGAGRKTPEEIAALRAEIFQQGVINPQVAQSVLSDVIAGDMTMEEALTALEPALAPALGAASEALQSGGEAVQDFGAGILPAAQGMEDSFGRDVGSGLGSLLTILGVGLVTGGSGAAVFGGAAGAGEAASRARRGGQDEDTQTIAALYGIFPGMTDAIPIERLIANPVVKSGLASILRSIGKQVALEGGQEAVQNILQNAIAKNLYAPDQDPFDGVMRAIQTGGFVGGLVEAGRIGLNAIMPGRYRRAQQAAGRAEEAEAKIKEIQSASVTSVLRNRMPDAFRDFVARATANGPVENVYVPASEWVEYFQSSGVDPFLLADELDGVNSDDLRTALATGGDLQIPTATYAAKMAGSDHDAFLMENMRFDPDEMTAREAREFNERAEDAMQEAFEEADRMRQDDEQYRSFEAKIYDEMVSRLRVSGRSTDVATSEAMLYPAFYRVMAERSGLTTEEFIARYPLPQVRGDVPQGMQLKNVDALTRTLAEARAQKAVGVDRRQTLLEFISDYGGIVDRGGELKARDAEVVDRGRGKKKLRLARKGVAAGMRDMFGNAGRKFGPDDVALAAIEAGFMADHPVVLAYKEALTNGGQVPDIGAALWDAIDAEIGGIQQFSVDQAAPEAGTDADEIERYLSAIGLSLDDSDDAIRAAVEADQAEEVRRYGQSGDVRGARGSVQFPLAGVGNGDSVISLFKSADLSTFIHESGHYFLTVMQDLSARGEIASAQDFAAIKEWWRSNADDVVKDAARVMPDVKLTSEDVIAALENGSTGDLMKDAAVDVGMQEQWARAFEAYLLEGKAPSIELRGAFEKFRAWLISIYKNLAGLNISPSDELRAVFDRMLATDDEIAKARQSSADVTVFATAEEMGLSPEDYAAFLKLRDQSTDEAHAKLLAETMAPIKREREKWYREERAKVRDDVEIDVSSQRVYRAIEWMGNRRWFGEAQPETMGDIRLSKDILVDRYGAGVLKTLPRGKQTVYAVEGGLDPDDAAGVFGYGSGDELVKAMEQAPGRKQAIEDQTDRVMFERHGDVLRDGSIEAAAMDAVHGDKRARVLALELDALNRRAGRPGGKTSVAEIREIARRTTARMRVRDAMNSNRYLAAERKTGEQAYRMASADDLAGASEAKRRQLLNHALYSEARRIGDEVEAAERLVSRLQKKSTRQNLAGRYLEAIDELLFRYDFRRISGRKEDMRGALEAYVEQMKADGRENEISIPDDVLKDVGRTPYKSLSVEHLRGVVDSLKNIAHTARHEKKLTDAQSQRELDEVVGDIIAAFDANVKKRPPSRVATKAEQRRGKVRQFLDLVLNAGTILREIDGFADMGATYRNIKAPLDDAMNRLQVRRRNAAVALDDLYSVYSKDERRRMAVRELVPELGYALSKWEKIAVALNTGNEGNYQRLTDQNIRGSMSEDQVEAIVQSLDERDAKFVQSVWDYLETFRADIEAREKRATGISPKWVEARPVEIAGKVRRGGYYPLRYDPRLSSLARDDAAQDIATSLQAGRFGKAQTRNGHLKERASSSGRAIEIDIAVLHKHVNQVVYDLELSEPVAASWRILQDARVRGQFIDAGKQADFDALEIWLKDVAEGEVKSADWVGQAARRFKSNFTAAKLAFNLGTVAVQITGLSQTMVVVGKKDFLAGLMMMRRPAVVGEVAAKSTFMSDRQTTFNKDIFDLYNDPKLGPTMGRWAEFRNEWLAPLGLWLMTKVQFYAVDVPTWLAGYQQGLRRFGGDEDKAVAHADAIVKRAQASGVFSDRSAIERGSVSQRTRQNDVVRLFTTLGSYMFAKFNVAYERTAKAGKVIEQEGASGRSAVEVMSWTLDMAFLFALEAVLYAAIKGGLPDDEDDDDSWTKFLMRETALSVVSTIPFVRDIGGSLSGFSGGGAYGSMTEELAKPLKEMAQGDVDRAFVKSVISATGLFTGIPSSQINRAVDAGWREMEGDDVSPVEYVMGRAKK</sequence>
<feature type="coiled-coil region" evidence="1">
    <location>
        <begin position="531"/>
        <end position="558"/>
    </location>
</feature>
<evidence type="ECO:0000256" key="1">
    <source>
        <dbReference type="SAM" id="Coils"/>
    </source>
</evidence>
<protein>
    <submittedName>
        <fullName evidence="3">Plasmid stability protein</fullName>
    </submittedName>
</protein>
<gene>
    <name evidence="3" type="ORF">HNQ97_000553</name>
</gene>
<reference evidence="3 4" key="1">
    <citation type="submission" date="2020-08" db="EMBL/GenBank/DDBJ databases">
        <title>Genomic Encyclopedia of Type Strains, Phase IV (KMG-IV): sequencing the most valuable type-strain genomes for metagenomic binning, comparative biology and taxonomic classification.</title>
        <authorList>
            <person name="Goeker M."/>
        </authorList>
    </citation>
    <scope>NUCLEOTIDE SEQUENCE [LARGE SCALE GENOMIC DNA]</scope>
    <source>
        <strain evidence="3 4">DSM 17455</strain>
    </source>
</reference>
<keyword evidence="4" id="KW-1185">Reference proteome</keyword>
<organism evidence="3 4">
    <name type="scientific">Aminobacter ciceronei</name>
    <dbReference type="NCBI Taxonomy" id="150723"/>
    <lineage>
        <taxon>Bacteria</taxon>
        <taxon>Pseudomonadati</taxon>
        <taxon>Pseudomonadota</taxon>
        <taxon>Alphaproteobacteria</taxon>
        <taxon>Hyphomicrobiales</taxon>
        <taxon>Phyllobacteriaceae</taxon>
        <taxon>Aminobacter</taxon>
    </lineage>
</organism>
<evidence type="ECO:0000313" key="4">
    <source>
        <dbReference type="Proteomes" id="UP000587524"/>
    </source>
</evidence>